<dbReference type="Gene3D" id="1.10.287.130">
    <property type="match status" value="1"/>
</dbReference>
<keyword evidence="4" id="KW-0808">Transferase</keyword>
<keyword evidence="7" id="KW-0067">ATP-binding</keyword>
<dbReference type="InterPro" id="IPR013656">
    <property type="entry name" value="PAS_4"/>
</dbReference>
<keyword evidence="8" id="KW-0902">Two-component regulatory system</keyword>
<dbReference type="SUPFAM" id="SSF55874">
    <property type="entry name" value="ATPase domain of HSP90 chaperone/DNA topoisomerase II/histidine kinase"/>
    <property type="match status" value="1"/>
</dbReference>
<feature type="domain" description="PAS" evidence="10">
    <location>
        <begin position="493"/>
        <end position="562"/>
    </location>
</feature>
<dbReference type="PRINTS" id="PR00344">
    <property type="entry name" value="BCTRLSENSOR"/>
</dbReference>
<accession>A0ABS2NJI5</accession>
<dbReference type="SMART" id="SM00387">
    <property type="entry name" value="HATPase_c"/>
    <property type="match status" value="1"/>
</dbReference>
<dbReference type="PROSITE" id="PS50109">
    <property type="entry name" value="HIS_KIN"/>
    <property type="match status" value="1"/>
</dbReference>
<dbReference type="Pfam" id="PF13426">
    <property type="entry name" value="PAS_9"/>
    <property type="match status" value="1"/>
</dbReference>
<keyword evidence="5" id="KW-0547">Nucleotide-binding</keyword>
<evidence type="ECO:0000259" key="9">
    <source>
        <dbReference type="PROSITE" id="PS50109"/>
    </source>
</evidence>
<dbReference type="PANTHER" id="PTHR43065">
    <property type="entry name" value="SENSOR HISTIDINE KINASE"/>
    <property type="match status" value="1"/>
</dbReference>
<evidence type="ECO:0000256" key="7">
    <source>
        <dbReference type="ARBA" id="ARBA00022840"/>
    </source>
</evidence>
<proteinExistence type="predicted"/>
<sequence>MQNSSIVNIQLSEIPYPTVLLNDKFQVIESNESWIELNNHHKDLFSILVHQHKESILSLNEYQNTISVDQTLLQIKTMKKTPGNRIVYIIPLISSISSNNELESTSAKDPNLSKMDPLSKAAIYESLIVNSPTYVCVIDDNKEVLEINPSFREKFQLNHEFIGAKFLDHPLFIHTSFSSLIQEGFNGRSISGIEETFPLPEGGECTLSITVSPANYDENGSIRTLGLIMHDITDKKKFEKELLSLKVELETTLKMQKTITYKFIKQGDDFRITMAAGDLLQKMKDQTDSIVGKPIQEVFDANHFGKRFPILQKVWETGMEMTYEGVNRHMAYIASVVPVIKEGNVIEIICSITDVSLLKDAQKKLEEKEQKYRSIVNYNPDNIFFIDTNGIVQEVNPTVKEQMRMVVPKEIIGQHFSSFIAEGYTDEALYYFEESLKGEPQRYHTVMNNADQSLSHISVSNIPVRINGEVIGIYLVGRDITEKTKIEEELIEAKELLEAYFEHAGDGIALLDPEGNVLKVNHHFERMFGFSKEEVTGQHITLIHKRDQVHQFKQNLKAVKQGKRIKDFETVRYRKDKTPVYISFNLNPILNEKGNLMGISAIIRDLSEKKKNEDLLKKSEQLAMIGQLAAGVAHEIRNPLTTLKGFLQLIKEQVDDDFYLEVIQGEIERIEIITNEFLALAKPRAVHYTSNSLTTLLTNSVEFIKIECLKQGVDVKFSVKEAIIYCDPNEIKQVILNVMKNALEAMPKGGLLEVILEKNDQFAKLIIQDTGDGISPERMKHLGEPFYSTKEKGTGLGLMICQKIIKEHQGAITINSKINQGTRVEISLPLAQNPK</sequence>
<dbReference type="SMART" id="SM00388">
    <property type="entry name" value="HisKA"/>
    <property type="match status" value="1"/>
</dbReference>
<dbReference type="Gene3D" id="3.30.565.10">
    <property type="entry name" value="Histidine kinase-like ATPase, C-terminal domain"/>
    <property type="match status" value="1"/>
</dbReference>
<reference evidence="12 13" key="1">
    <citation type="submission" date="2021-01" db="EMBL/GenBank/DDBJ databases">
        <title>Genomic Encyclopedia of Type Strains, Phase IV (KMG-IV): sequencing the most valuable type-strain genomes for metagenomic binning, comparative biology and taxonomic classification.</title>
        <authorList>
            <person name="Goeker M."/>
        </authorList>
    </citation>
    <scope>NUCLEOTIDE SEQUENCE [LARGE SCALE GENOMIC DNA]</scope>
    <source>
        <strain evidence="12 13">DSM 24834</strain>
    </source>
</reference>
<dbReference type="Pfam" id="PF08448">
    <property type="entry name" value="PAS_4"/>
    <property type="match status" value="2"/>
</dbReference>
<dbReference type="InterPro" id="IPR001610">
    <property type="entry name" value="PAC"/>
</dbReference>
<dbReference type="NCBIfam" id="TIGR00229">
    <property type="entry name" value="sensory_box"/>
    <property type="match status" value="3"/>
</dbReference>
<dbReference type="PROSITE" id="PS50112">
    <property type="entry name" value="PAS"/>
    <property type="match status" value="1"/>
</dbReference>
<dbReference type="InterPro" id="IPR003661">
    <property type="entry name" value="HisK_dim/P_dom"/>
</dbReference>
<keyword evidence="3" id="KW-0597">Phosphoprotein</keyword>
<keyword evidence="13" id="KW-1185">Reference proteome</keyword>
<dbReference type="EC" id="2.7.13.3" evidence="2"/>
<evidence type="ECO:0000256" key="1">
    <source>
        <dbReference type="ARBA" id="ARBA00000085"/>
    </source>
</evidence>
<organism evidence="12 13">
    <name type="scientific">Rossellomorea pakistanensis</name>
    <dbReference type="NCBI Taxonomy" id="992288"/>
    <lineage>
        <taxon>Bacteria</taxon>
        <taxon>Bacillati</taxon>
        <taxon>Bacillota</taxon>
        <taxon>Bacilli</taxon>
        <taxon>Bacillales</taxon>
        <taxon>Bacillaceae</taxon>
        <taxon>Rossellomorea</taxon>
    </lineage>
</organism>
<dbReference type="Pfam" id="PF02518">
    <property type="entry name" value="HATPase_c"/>
    <property type="match status" value="1"/>
</dbReference>
<protein>
    <recommendedName>
        <fullName evidence="2">histidine kinase</fullName>
        <ecNumber evidence="2">2.7.13.3</ecNumber>
    </recommendedName>
</protein>
<dbReference type="PROSITE" id="PS50113">
    <property type="entry name" value="PAC"/>
    <property type="match status" value="1"/>
</dbReference>
<dbReference type="InterPro" id="IPR000014">
    <property type="entry name" value="PAS"/>
</dbReference>
<dbReference type="SUPFAM" id="SSF47384">
    <property type="entry name" value="Homodimeric domain of signal transducing histidine kinase"/>
    <property type="match status" value="1"/>
</dbReference>
<dbReference type="InterPro" id="IPR004358">
    <property type="entry name" value="Sig_transdc_His_kin-like_C"/>
</dbReference>
<evidence type="ECO:0000313" key="12">
    <source>
        <dbReference type="EMBL" id="MBM7587980.1"/>
    </source>
</evidence>
<comment type="caution">
    <text evidence="12">The sequence shown here is derived from an EMBL/GenBank/DDBJ whole genome shotgun (WGS) entry which is preliminary data.</text>
</comment>
<dbReference type="PANTHER" id="PTHR43065:SF34">
    <property type="entry name" value="SPORULATION KINASE A"/>
    <property type="match status" value="1"/>
</dbReference>
<dbReference type="SMART" id="SM00086">
    <property type="entry name" value="PAC"/>
    <property type="match status" value="3"/>
</dbReference>
<dbReference type="InterPro" id="IPR036890">
    <property type="entry name" value="HATPase_C_sf"/>
</dbReference>
<keyword evidence="6" id="KW-0418">Kinase</keyword>
<evidence type="ECO:0000259" key="11">
    <source>
        <dbReference type="PROSITE" id="PS50113"/>
    </source>
</evidence>
<evidence type="ECO:0000256" key="8">
    <source>
        <dbReference type="ARBA" id="ARBA00023012"/>
    </source>
</evidence>
<dbReference type="CDD" id="cd00130">
    <property type="entry name" value="PAS"/>
    <property type="match status" value="2"/>
</dbReference>
<dbReference type="Proteomes" id="UP001646157">
    <property type="component" value="Unassembled WGS sequence"/>
</dbReference>
<dbReference type="SMART" id="SM00091">
    <property type="entry name" value="PAS"/>
    <property type="match status" value="3"/>
</dbReference>
<evidence type="ECO:0000313" key="13">
    <source>
        <dbReference type="Proteomes" id="UP001646157"/>
    </source>
</evidence>
<evidence type="ECO:0000256" key="2">
    <source>
        <dbReference type="ARBA" id="ARBA00012438"/>
    </source>
</evidence>
<feature type="domain" description="Histidine kinase" evidence="9">
    <location>
        <begin position="631"/>
        <end position="832"/>
    </location>
</feature>
<evidence type="ECO:0000259" key="10">
    <source>
        <dbReference type="PROSITE" id="PS50112"/>
    </source>
</evidence>
<dbReference type="InterPro" id="IPR036097">
    <property type="entry name" value="HisK_dim/P_sf"/>
</dbReference>
<dbReference type="InterPro" id="IPR000700">
    <property type="entry name" value="PAS-assoc_C"/>
</dbReference>
<name>A0ABS2NJI5_9BACI</name>
<evidence type="ECO:0000256" key="6">
    <source>
        <dbReference type="ARBA" id="ARBA00022777"/>
    </source>
</evidence>
<dbReference type="InterPro" id="IPR035965">
    <property type="entry name" value="PAS-like_dom_sf"/>
</dbReference>
<evidence type="ECO:0000256" key="5">
    <source>
        <dbReference type="ARBA" id="ARBA00022741"/>
    </source>
</evidence>
<gene>
    <name evidence="12" type="ORF">JOC86_004555</name>
</gene>
<dbReference type="Gene3D" id="3.30.450.20">
    <property type="entry name" value="PAS domain"/>
    <property type="match status" value="4"/>
</dbReference>
<dbReference type="InterPro" id="IPR003594">
    <property type="entry name" value="HATPase_dom"/>
</dbReference>
<evidence type="ECO:0000256" key="3">
    <source>
        <dbReference type="ARBA" id="ARBA00022553"/>
    </source>
</evidence>
<dbReference type="InterPro" id="IPR005467">
    <property type="entry name" value="His_kinase_dom"/>
</dbReference>
<evidence type="ECO:0000256" key="4">
    <source>
        <dbReference type="ARBA" id="ARBA00022679"/>
    </source>
</evidence>
<dbReference type="Pfam" id="PF00512">
    <property type="entry name" value="HisKA"/>
    <property type="match status" value="1"/>
</dbReference>
<dbReference type="RefSeq" id="WP_205175273.1">
    <property type="nucleotide sequence ID" value="NZ_JAFBDZ010000006.1"/>
</dbReference>
<feature type="domain" description="PAC" evidence="11">
    <location>
        <begin position="566"/>
        <end position="618"/>
    </location>
</feature>
<dbReference type="SUPFAM" id="SSF55785">
    <property type="entry name" value="PYP-like sensor domain (PAS domain)"/>
    <property type="match status" value="3"/>
</dbReference>
<dbReference type="EMBL" id="JAFBDZ010000006">
    <property type="protein sequence ID" value="MBM7587980.1"/>
    <property type="molecule type" value="Genomic_DNA"/>
</dbReference>
<comment type="catalytic activity">
    <reaction evidence="1">
        <text>ATP + protein L-histidine = ADP + protein N-phospho-L-histidine.</text>
        <dbReference type="EC" id="2.7.13.3"/>
    </reaction>
</comment>
<dbReference type="CDD" id="cd00082">
    <property type="entry name" value="HisKA"/>
    <property type="match status" value="1"/>
</dbReference>